<reference evidence="3 9" key="3">
    <citation type="submission" date="2018-07" db="EMBL/GenBank/DDBJ databases">
        <title>High quality draft genome sequencing of Enterococcus faecium exhibiting probiotic potential isolated from mucus of freshwater fish.</title>
        <authorList>
            <person name="El-Jeni R."/>
            <person name="Ghedira K."/>
            <person name="Abdelhak S."/>
            <person name="El-Bour M."/>
            <person name="Bouhaouala-Zahar B."/>
        </authorList>
    </citation>
    <scope>NUCLEOTIDE SEQUENCE [LARGE SCALE GENOMIC DNA]</scope>
    <source>
        <strain evidence="3 9">R.A73</strain>
    </source>
</reference>
<keyword evidence="1" id="KW-0812">Transmembrane</keyword>
<reference evidence="5 7" key="2">
    <citation type="submission" date="2017-10" db="EMBL/GenBank/DDBJ databases">
        <title>Draft genomes of the Enterococcus faecium isolated from human feces before and after Helicobacter pylori eradication therapy.</title>
        <authorList>
            <person name="Prianichniikov N.A."/>
            <person name="Glushchenko O.E."/>
            <person name="Malakhova M.V."/>
        </authorList>
    </citation>
    <scope>NUCLEOTIDE SEQUENCE [LARGE SCALE GENOMIC DNA]</scope>
    <source>
        <strain evidence="5 7">Hp_5-7</strain>
    </source>
</reference>
<evidence type="ECO:0000313" key="2">
    <source>
        <dbReference type="EMBL" id="AYM72241.1"/>
    </source>
</evidence>
<evidence type="ECO:0000313" key="4">
    <source>
        <dbReference type="EMBL" id="OTN92805.1"/>
    </source>
</evidence>
<evidence type="ECO:0000313" key="8">
    <source>
        <dbReference type="Proteomes" id="UP000275747"/>
    </source>
</evidence>
<reference evidence="4 6" key="1">
    <citation type="submission" date="2017-05" db="EMBL/GenBank/DDBJ databases">
        <title>The Genome Sequence of Enterococcus faecium 7H8_DIV0219.</title>
        <authorList>
            <consortium name="The Broad Institute Genomics Platform"/>
            <consortium name="The Broad Institute Genomic Center for Infectious Diseases"/>
            <person name="Earl A."/>
            <person name="Manson A."/>
            <person name="Schwartman J."/>
            <person name="Gilmore M."/>
            <person name="Abouelleil A."/>
            <person name="Cao P."/>
            <person name="Chapman S."/>
            <person name="Cusick C."/>
            <person name="Shea T."/>
            <person name="Young S."/>
            <person name="Neafsey D."/>
            <person name="Nusbaum C."/>
            <person name="Birren B."/>
        </authorList>
    </citation>
    <scope>NUCLEOTIDE SEQUENCE [LARGE SCALE GENOMIC DNA]</scope>
    <source>
        <strain evidence="4 6">7H8_DIV0219</strain>
    </source>
</reference>
<evidence type="ECO:0000313" key="3">
    <source>
        <dbReference type="EMBL" id="KAA0692272.1"/>
    </source>
</evidence>
<evidence type="ECO:0000256" key="1">
    <source>
        <dbReference type="SAM" id="Phobius"/>
    </source>
</evidence>
<dbReference type="EMBL" id="CP033041">
    <property type="protein sequence ID" value="AYM72241.1"/>
    <property type="molecule type" value="Genomic_DNA"/>
</dbReference>
<name>A0A242BBC3_ENTFC</name>
<feature type="transmembrane region" description="Helical" evidence="1">
    <location>
        <begin position="63"/>
        <end position="82"/>
    </location>
</feature>
<dbReference type="Proteomes" id="UP000194885">
    <property type="component" value="Unassembled WGS sequence"/>
</dbReference>
<dbReference type="EMBL" id="QOVC01000002">
    <property type="protein sequence ID" value="KAA0692272.1"/>
    <property type="molecule type" value="Genomic_DNA"/>
</dbReference>
<keyword evidence="1" id="KW-1133">Transmembrane helix</keyword>
<accession>A0A242BBC3</accession>
<gene>
    <name evidence="4" type="ORF">A5810_002690</name>
    <name evidence="5" type="ORF">CQR37_17540</name>
    <name evidence="2" type="ORF">D9Z05_02730</name>
    <name evidence="3" type="ORF">DTX73_03550</name>
</gene>
<evidence type="ECO:0000313" key="5">
    <source>
        <dbReference type="EMBL" id="PHL19918.1"/>
    </source>
</evidence>
<protein>
    <submittedName>
        <fullName evidence="4">Uncharacterized protein</fullName>
    </submittedName>
</protein>
<dbReference type="Proteomes" id="UP000448762">
    <property type="component" value="Unassembled WGS sequence"/>
</dbReference>
<evidence type="ECO:0000313" key="9">
    <source>
        <dbReference type="Proteomes" id="UP000448762"/>
    </source>
</evidence>
<dbReference type="AlphaFoldDB" id="A0A242BBC3"/>
<organism evidence="4 6">
    <name type="scientific">Enterococcus faecium</name>
    <name type="common">Streptococcus faecium</name>
    <dbReference type="NCBI Taxonomy" id="1352"/>
    <lineage>
        <taxon>Bacteria</taxon>
        <taxon>Bacillati</taxon>
        <taxon>Bacillota</taxon>
        <taxon>Bacilli</taxon>
        <taxon>Lactobacillales</taxon>
        <taxon>Enterococcaceae</taxon>
        <taxon>Enterococcus</taxon>
    </lineage>
</organism>
<proteinExistence type="predicted"/>
<dbReference type="EMBL" id="PCGC01000596">
    <property type="protein sequence ID" value="PHL19918.1"/>
    <property type="molecule type" value="Genomic_DNA"/>
</dbReference>
<feature type="transmembrane region" description="Helical" evidence="1">
    <location>
        <begin position="12"/>
        <end position="32"/>
    </location>
</feature>
<dbReference type="Proteomes" id="UP000224303">
    <property type="component" value="Unassembled WGS sequence"/>
</dbReference>
<evidence type="ECO:0000313" key="7">
    <source>
        <dbReference type="Proteomes" id="UP000224303"/>
    </source>
</evidence>
<dbReference type="EMBL" id="NGKW01000006">
    <property type="protein sequence ID" value="OTN92805.1"/>
    <property type="molecule type" value="Genomic_DNA"/>
</dbReference>
<dbReference type="Proteomes" id="UP000275747">
    <property type="component" value="Chromosome"/>
</dbReference>
<sequence length="84" mass="9512">MLSLKSKTCTNISISLLVLCIALTIFFPSINYNDDGTRIRIMFCIWLFGGLSLVFSTKINSKCLKAIVIVSNLICIFNWIIFGW</sequence>
<evidence type="ECO:0000313" key="6">
    <source>
        <dbReference type="Proteomes" id="UP000194885"/>
    </source>
</evidence>
<reference evidence="2 8" key="4">
    <citation type="submission" date="2018-10" db="EMBL/GenBank/DDBJ databases">
        <title>Escaping from acidified nitrite in gastric host defense: Transcriptomic basis for resistance to free nitrous acid in Enterococcus faecalis.</title>
        <authorList>
            <person name="Yu Z."/>
            <person name="Shi D."/>
            <person name="Liu W."/>
            <person name="Meng F."/>
        </authorList>
    </citation>
    <scope>NUCLEOTIDE SEQUENCE [LARGE SCALE GENOMIC DNA]</scope>
    <source>
        <strain evidence="2 8">JE1</strain>
    </source>
</reference>
<keyword evidence="1" id="KW-0472">Membrane</keyword>
<feature type="transmembrane region" description="Helical" evidence="1">
    <location>
        <begin position="38"/>
        <end position="56"/>
    </location>
</feature>